<feature type="domain" description="Peptidase S1" evidence="11">
    <location>
        <begin position="113"/>
        <end position="365"/>
    </location>
</feature>
<keyword evidence="9" id="KW-0720">Serine protease</keyword>
<accession>Q17CN3</accession>
<gene>
    <name evidence="12" type="primary">CLIPC5A</name>
    <name evidence="12" type="ORF">AaeL_AAEL004518</name>
</gene>
<dbReference type="InterPro" id="IPR009003">
    <property type="entry name" value="Peptidase_S1_PA"/>
</dbReference>
<keyword evidence="7" id="KW-0325">Glycoprotein</keyword>
<dbReference type="VEuPathDB" id="VectorBase:AAEL019853"/>
<dbReference type="AlphaFoldDB" id="Q17CN3"/>
<keyword evidence="6" id="KW-1015">Disulfide bond</keyword>
<dbReference type="OMA" id="FIEDIVW"/>
<evidence type="ECO:0000256" key="6">
    <source>
        <dbReference type="ARBA" id="ARBA00023157"/>
    </source>
</evidence>
<proteinExistence type="inferred from homology"/>
<evidence type="ECO:0000256" key="5">
    <source>
        <dbReference type="ARBA" id="ARBA00022859"/>
    </source>
</evidence>
<dbReference type="EMBL" id="CH477307">
    <property type="protein sequence ID" value="EAT44064.1"/>
    <property type="molecule type" value="Genomic_DNA"/>
</dbReference>
<keyword evidence="4 10" id="KW-0732">Signal</keyword>
<keyword evidence="3" id="KW-0399">Innate immunity</keyword>
<dbReference type="PANTHER" id="PTHR24252:SF7">
    <property type="entry name" value="HYALIN"/>
    <property type="match status" value="1"/>
</dbReference>
<dbReference type="PANTHER" id="PTHR24252">
    <property type="entry name" value="ACROSIN-RELATED"/>
    <property type="match status" value="1"/>
</dbReference>
<dbReference type="PROSITE" id="PS00135">
    <property type="entry name" value="TRYPSIN_SER"/>
    <property type="match status" value="1"/>
</dbReference>
<dbReference type="Pfam" id="PF00089">
    <property type="entry name" value="Trypsin"/>
    <property type="match status" value="1"/>
</dbReference>
<keyword evidence="9" id="KW-0645">Protease</keyword>
<evidence type="ECO:0000256" key="10">
    <source>
        <dbReference type="SAM" id="SignalP"/>
    </source>
</evidence>
<dbReference type="GO" id="GO:0006508">
    <property type="term" value="P:proteolysis"/>
    <property type="evidence" value="ECO:0007669"/>
    <property type="project" value="UniProtKB-KW"/>
</dbReference>
<dbReference type="Gene3D" id="2.40.10.10">
    <property type="entry name" value="Trypsin-like serine proteases"/>
    <property type="match status" value="1"/>
</dbReference>
<dbReference type="GO" id="GO:0004252">
    <property type="term" value="F:serine-type endopeptidase activity"/>
    <property type="evidence" value="ECO:0007669"/>
    <property type="project" value="InterPro"/>
</dbReference>
<dbReference type="STRING" id="7159.Q17CN3"/>
<dbReference type="PRINTS" id="PR00722">
    <property type="entry name" value="CHYMOTRYPSIN"/>
</dbReference>
<evidence type="ECO:0000256" key="2">
    <source>
        <dbReference type="ARBA" id="ARBA00022525"/>
    </source>
</evidence>
<dbReference type="SMART" id="SM00020">
    <property type="entry name" value="Tryp_SPc"/>
    <property type="match status" value="1"/>
</dbReference>
<evidence type="ECO:0000256" key="7">
    <source>
        <dbReference type="ARBA" id="ARBA00023180"/>
    </source>
</evidence>
<dbReference type="SUPFAM" id="SSF50494">
    <property type="entry name" value="Trypsin-like serine proteases"/>
    <property type="match status" value="1"/>
</dbReference>
<evidence type="ECO:0000256" key="8">
    <source>
        <dbReference type="ARBA" id="ARBA00024195"/>
    </source>
</evidence>
<reference evidence="12" key="2">
    <citation type="journal article" date="2007" name="Science">
        <title>Genome sequence of Aedes aegypti, a major arbovirus vector.</title>
        <authorList>
            <person name="Nene V."/>
            <person name="Wortman J.R."/>
            <person name="Lawson D."/>
            <person name="Haas B."/>
            <person name="Kodira C."/>
            <person name="Tu Z.J."/>
            <person name="Loftus B."/>
            <person name="Xi Z."/>
            <person name="Megy K."/>
            <person name="Grabherr M."/>
            <person name="Ren Q."/>
            <person name="Zdobnov E.M."/>
            <person name="Lobo N.F."/>
            <person name="Campbell K.S."/>
            <person name="Brown S.E."/>
            <person name="Bonaldo M.F."/>
            <person name="Zhu J."/>
            <person name="Sinkins S.P."/>
            <person name="Hogenkamp D.G."/>
            <person name="Amedeo P."/>
            <person name="Arensburger P."/>
            <person name="Atkinson P.W."/>
            <person name="Bidwell S."/>
            <person name="Biedler J."/>
            <person name="Birney E."/>
            <person name="Bruggner R.V."/>
            <person name="Costas J."/>
            <person name="Coy M.R."/>
            <person name="Crabtree J."/>
            <person name="Crawford M."/>
            <person name="Debruyn B."/>
            <person name="Decaprio D."/>
            <person name="Eiglmeier K."/>
            <person name="Eisenstadt E."/>
            <person name="El-Dorry H."/>
            <person name="Gelbart W.M."/>
            <person name="Gomes S.L."/>
            <person name="Hammond M."/>
            <person name="Hannick L.I."/>
            <person name="Hogan J.R."/>
            <person name="Holmes M.H."/>
            <person name="Jaffe D."/>
            <person name="Johnston J.S."/>
            <person name="Kennedy R.C."/>
            <person name="Koo H."/>
            <person name="Kravitz S."/>
            <person name="Kriventseva E.V."/>
            <person name="Kulp D."/>
            <person name="Labutti K."/>
            <person name="Lee E."/>
            <person name="Li S."/>
            <person name="Lovin D.D."/>
            <person name="Mao C."/>
            <person name="Mauceli E."/>
            <person name="Menck C.F."/>
            <person name="Miller J.R."/>
            <person name="Montgomery P."/>
            <person name="Mori A."/>
            <person name="Nascimento A.L."/>
            <person name="Naveira H.F."/>
            <person name="Nusbaum C."/>
            <person name="O'leary S."/>
            <person name="Orvis J."/>
            <person name="Pertea M."/>
            <person name="Quesneville H."/>
            <person name="Reidenbach K.R."/>
            <person name="Rogers Y.H."/>
            <person name="Roth C.W."/>
            <person name="Schneider J.R."/>
            <person name="Schatz M."/>
            <person name="Shumway M."/>
            <person name="Stanke M."/>
            <person name="Stinson E.O."/>
            <person name="Tubio J.M."/>
            <person name="Vanzee J.P."/>
            <person name="Verjovski-Almeida S."/>
            <person name="Werner D."/>
            <person name="White O."/>
            <person name="Wyder S."/>
            <person name="Zeng Q."/>
            <person name="Zhao Q."/>
            <person name="Zhao Y."/>
            <person name="Hill C.A."/>
            <person name="Raikhel A.S."/>
            <person name="Soares M.B."/>
            <person name="Knudson D.L."/>
            <person name="Lee N.H."/>
            <person name="Galagan J."/>
            <person name="Salzberg S.L."/>
            <person name="Paulsen I.T."/>
            <person name="Dimopoulos G."/>
            <person name="Collins F.H."/>
            <person name="Birren B."/>
            <person name="Fraser-Liggett C.M."/>
            <person name="Severson D.W."/>
        </authorList>
    </citation>
    <scope>NUCLEOTIDE SEQUENCE [LARGE SCALE GENOMIC DNA]</scope>
    <source>
        <strain evidence="12">Liverpool</strain>
    </source>
</reference>
<dbReference type="InterPro" id="IPR043504">
    <property type="entry name" value="Peptidase_S1_PA_chymotrypsin"/>
</dbReference>
<dbReference type="Proteomes" id="UP000682892">
    <property type="component" value="Chromosome 2"/>
</dbReference>
<dbReference type="InterPro" id="IPR018114">
    <property type="entry name" value="TRYPSIN_HIS"/>
</dbReference>
<reference evidence="12" key="1">
    <citation type="submission" date="2005-10" db="EMBL/GenBank/DDBJ databases">
        <authorList>
            <person name="Loftus B.J."/>
            <person name="Nene V.M."/>
            <person name="Hannick L.I."/>
            <person name="Bidwell S."/>
            <person name="Haas B."/>
            <person name="Amedeo P."/>
            <person name="Orvis J."/>
            <person name="Wortman J.R."/>
            <person name="White O.R."/>
            <person name="Salzberg S."/>
            <person name="Shumway M."/>
            <person name="Koo H."/>
            <person name="Zhao Y."/>
            <person name="Holmes M."/>
            <person name="Miller J."/>
            <person name="Schatz M."/>
            <person name="Pop M."/>
            <person name="Pai G."/>
            <person name="Utterback T."/>
            <person name="Rogers Y.-H."/>
            <person name="Kravitz S."/>
            <person name="Fraser C.M."/>
        </authorList>
    </citation>
    <scope>NUCLEOTIDE SEQUENCE</scope>
    <source>
        <strain evidence="12">Liverpool</strain>
    </source>
</reference>
<dbReference type="FunFam" id="2.40.10.10:FF:000028">
    <property type="entry name" value="Serine protease easter"/>
    <property type="match status" value="1"/>
</dbReference>
<organism evidence="12 13">
    <name type="scientific">Aedes aegypti</name>
    <name type="common">Yellowfever mosquito</name>
    <name type="synonym">Culex aegypti</name>
    <dbReference type="NCBI Taxonomy" id="7159"/>
    <lineage>
        <taxon>Eukaryota</taxon>
        <taxon>Metazoa</taxon>
        <taxon>Ecdysozoa</taxon>
        <taxon>Arthropoda</taxon>
        <taxon>Hexapoda</taxon>
        <taxon>Insecta</taxon>
        <taxon>Pterygota</taxon>
        <taxon>Neoptera</taxon>
        <taxon>Endopterygota</taxon>
        <taxon>Diptera</taxon>
        <taxon>Nematocera</taxon>
        <taxon>Culicoidea</taxon>
        <taxon>Culicidae</taxon>
        <taxon>Culicinae</taxon>
        <taxon>Aedini</taxon>
        <taxon>Aedes</taxon>
        <taxon>Stegomyia</taxon>
    </lineage>
</organism>
<dbReference type="PROSITE" id="PS00134">
    <property type="entry name" value="TRYPSIN_HIS"/>
    <property type="match status" value="1"/>
</dbReference>
<reference evidence="12" key="3">
    <citation type="submission" date="2012-09" db="EMBL/GenBank/DDBJ databases">
        <authorList>
            <consortium name="VectorBase"/>
        </authorList>
    </citation>
    <scope>NUCLEOTIDE SEQUENCE</scope>
    <source>
        <strain evidence="12">Liverpool</strain>
    </source>
</reference>
<evidence type="ECO:0000256" key="3">
    <source>
        <dbReference type="ARBA" id="ARBA00022588"/>
    </source>
</evidence>
<dbReference type="eggNOG" id="KOG3627">
    <property type="taxonomic scope" value="Eukaryota"/>
</dbReference>
<dbReference type="PROSITE" id="PS50240">
    <property type="entry name" value="TRYPSIN_DOM"/>
    <property type="match status" value="1"/>
</dbReference>
<dbReference type="GO" id="GO:0045087">
    <property type="term" value="P:innate immune response"/>
    <property type="evidence" value="ECO:0007669"/>
    <property type="project" value="UniProtKB-KW"/>
</dbReference>
<dbReference type="InterPro" id="IPR001314">
    <property type="entry name" value="Peptidase_S1A"/>
</dbReference>
<evidence type="ECO:0000256" key="4">
    <source>
        <dbReference type="ARBA" id="ARBA00022729"/>
    </source>
</evidence>
<feature type="signal peptide" evidence="10">
    <location>
        <begin position="1"/>
        <end position="30"/>
    </location>
</feature>
<dbReference type="HOGENOM" id="CLU_006842_0_3_1"/>
<dbReference type="InterPro" id="IPR033116">
    <property type="entry name" value="TRYPSIN_SER"/>
</dbReference>
<dbReference type="PaxDb" id="7159-AAEL004518-PA"/>
<dbReference type="FunFam" id="2.40.10.10:FF:000054">
    <property type="entry name" value="Complement C1r subcomponent"/>
    <property type="match status" value="1"/>
</dbReference>
<sequence length="373" mass="41243">MQPKRSIRIFPALVALFCGLLTVFPNQATAEMYEGDSCKSMKDMPGTCRNPNECPWIQVNVNQKRLYPIKAVPRCGFTVQSVLVCCPNESSIRKADQACRNFARGSTYIAQHIIEGKEADEGEIPFIAALGYSSLDPAKEYDFRCGASWIAKKFLLTAAHCVRKNDRPVVARIGTINLDETDRTRFQDSEVKEIYLHPKYTPKSKYNDIALIELATPFEYDDNSNRVCLYTDTHDLDPDHVLTASGWGVPATDTTFSNVLLKVDLNTESLDQCADHYQSQVGKLSGKLSTGLTDRQYCAIGKLGLSGNRGDSCIGDSGGPLHFKNETADRFYLVGVTSFGNGCGASAGVYTRVASYLDWIVPIVWPDEDSLLD</sequence>
<dbReference type="PhylomeDB" id="Q17CN3"/>
<evidence type="ECO:0000256" key="9">
    <source>
        <dbReference type="RuleBase" id="RU363034"/>
    </source>
</evidence>
<keyword evidence="2" id="KW-0964">Secreted</keyword>
<name>Q17CN3_AEDAE</name>
<evidence type="ECO:0000313" key="13">
    <source>
        <dbReference type="Proteomes" id="UP000682892"/>
    </source>
</evidence>
<evidence type="ECO:0000259" key="11">
    <source>
        <dbReference type="PROSITE" id="PS50240"/>
    </source>
</evidence>
<dbReference type="MEROPS" id="S01.421"/>
<dbReference type="InterPro" id="IPR001254">
    <property type="entry name" value="Trypsin_dom"/>
</dbReference>
<evidence type="ECO:0000256" key="1">
    <source>
        <dbReference type="ARBA" id="ARBA00004613"/>
    </source>
</evidence>
<comment type="subcellular location">
    <subcellularLocation>
        <location evidence="1">Secreted</location>
    </subcellularLocation>
</comment>
<evidence type="ECO:0000313" key="12">
    <source>
        <dbReference type="EMBL" id="EAT44064.1"/>
    </source>
</evidence>
<dbReference type="CDD" id="cd00190">
    <property type="entry name" value="Tryp_SPc"/>
    <property type="match status" value="1"/>
</dbReference>
<keyword evidence="9" id="KW-0378">Hydrolase</keyword>
<feature type="chain" id="PRO_5014307890" evidence="10">
    <location>
        <begin position="31"/>
        <end position="373"/>
    </location>
</feature>
<comment type="similarity">
    <text evidence="8">Belongs to the peptidase S1 family. CLIP subfamily.</text>
</comment>
<keyword evidence="5" id="KW-0391">Immunity</keyword>
<dbReference type="GO" id="GO:0005576">
    <property type="term" value="C:extracellular region"/>
    <property type="evidence" value="ECO:0007669"/>
    <property type="project" value="UniProtKB-SubCell"/>
</dbReference>
<protein>
    <submittedName>
        <fullName evidence="12">AAEL004518-PA</fullName>
    </submittedName>
</protein>